<evidence type="ECO:0000313" key="3">
    <source>
        <dbReference type="Proteomes" id="UP000224634"/>
    </source>
</evidence>
<accession>A0A2B7XQW1</accession>
<evidence type="ECO:0000256" key="1">
    <source>
        <dbReference type="SAM" id="SignalP"/>
    </source>
</evidence>
<feature type="chain" id="PRO_5012428377" description="Fungal calcium binding protein domain-containing protein" evidence="1">
    <location>
        <begin position="22"/>
        <end position="105"/>
    </location>
</feature>
<evidence type="ECO:0008006" key="4">
    <source>
        <dbReference type="Google" id="ProtNLM"/>
    </source>
</evidence>
<evidence type="ECO:0000313" key="2">
    <source>
        <dbReference type="EMBL" id="PGH11596.1"/>
    </source>
</evidence>
<keyword evidence="1" id="KW-0732">Signal</keyword>
<sequence>MKSLFHYPVLLFASLISMTAALPEDSNVDALAVDESVTKLPTIYACNVKICMNKFGNNNPRLQCADVVAKASQEGGICHDLSKAYNDKVSSIYITESNCECWLYE</sequence>
<dbReference type="EMBL" id="PDNA01000130">
    <property type="protein sequence ID" value="PGH11596.1"/>
    <property type="molecule type" value="Genomic_DNA"/>
</dbReference>
<name>A0A2B7XQW1_POLH7</name>
<protein>
    <recommendedName>
        <fullName evidence="4">Fungal calcium binding protein domain-containing protein</fullName>
    </recommendedName>
</protein>
<keyword evidence="3" id="KW-1185">Reference proteome</keyword>
<gene>
    <name evidence="2" type="ORF">AJ80_07066</name>
</gene>
<dbReference type="AlphaFoldDB" id="A0A2B7XQW1"/>
<proteinExistence type="predicted"/>
<organism evidence="2 3">
    <name type="scientific">Polytolypa hystricis (strain UAMH7299)</name>
    <dbReference type="NCBI Taxonomy" id="1447883"/>
    <lineage>
        <taxon>Eukaryota</taxon>
        <taxon>Fungi</taxon>
        <taxon>Dikarya</taxon>
        <taxon>Ascomycota</taxon>
        <taxon>Pezizomycotina</taxon>
        <taxon>Eurotiomycetes</taxon>
        <taxon>Eurotiomycetidae</taxon>
        <taxon>Onygenales</taxon>
        <taxon>Onygenales incertae sedis</taxon>
        <taxon>Polytolypa</taxon>
    </lineage>
</organism>
<reference evidence="2 3" key="1">
    <citation type="submission" date="2017-10" db="EMBL/GenBank/DDBJ databases">
        <title>Comparative genomics in systemic dimorphic fungi from Ajellomycetaceae.</title>
        <authorList>
            <person name="Munoz J.F."/>
            <person name="Mcewen J.G."/>
            <person name="Clay O.K."/>
            <person name="Cuomo C.A."/>
        </authorList>
    </citation>
    <scope>NUCLEOTIDE SEQUENCE [LARGE SCALE GENOMIC DNA]</scope>
    <source>
        <strain evidence="2 3">UAMH7299</strain>
    </source>
</reference>
<dbReference type="Proteomes" id="UP000224634">
    <property type="component" value="Unassembled WGS sequence"/>
</dbReference>
<comment type="caution">
    <text evidence="2">The sequence shown here is derived from an EMBL/GenBank/DDBJ whole genome shotgun (WGS) entry which is preliminary data.</text>
</comment>
<feature type="signal peptide" evidence="1">
    <location>
        <begin position="1"/>
        <end position="21"/>
    </location>
</feature>